<accession>A0A5N1GLB7</accession>
<dbReference type="EMBL" id="VYWO01000001">
    <property type="protein sequence ID" value="KAA9301775.1"/>
    <property type="molecule type" value="Genomic_DNA"/>
</dbReference>
<evidence type="ECO:0008006" key="3">
    <source>
        <dbReference type="Google" id="ProtNLM"/>
    </source>
</evidence>
<comment type="caution">
    <text evidence="1">The sequence shown here is derived from an EMBL/GenBank/DDBJ whole genome shotgun (WGS) entry which is preliminary data.</text>
</comment>
<name>A0A5N1GLB7_9LACT</name>
<gene>
    <name evidence="1" type="ORF">F6I03_00800</name>
</gene>
<evidence type="ECO:0000313" key="1">
    <source>
        <dbReference type="EMBL" id="KAA9301775.1"/>
    </source>
</evidence>
<protein>
    <recommendedName>
        <fullName evidence="3">PPM-type phosphatase domain-containing protein</fullName>
    </recommendedName>
</protein>
<reference evidence="1 2" key="1">
    <citation type="submission" date="2019-09" db="EMBL/GenBank/DDBJ databases">
        <title>Draft genome sequence assemblies of isolates from the urinary tract.</title>
        <authorList>
            <person name="Mores C.R."/>
            <person name="Putonti C."/>
            <person name="Wolfe A.J."/>
        </authorList>
    </citation>
    <scope>NUCLEOTIDE SEQUENCE [LARGE SCALE GENOMIC DNA]</scope>
    <source>
        <strain evidence="1 2">UMB623</strain>
    </source>
</reference>
<dbReference type="AlphaFoldDB" id="A0A5N1GLB7"/>
<dbReference type="Proteomes" id="UP000327148">
    <property type="component" value="Unassembled WGS sequence"/>
</dbReference>
<evidence type="ECO:0000313" key="2">
    <source>
        <dbReference type="Proteomes" id="UP000327148"/>
    </source>
</evidence>
<proteinExistence type="predicted"/>
<organism evidence="1 2">
    <name type="scientific">Aerococcus sanguinicola</name>
    <dbReference type="NCBI Taxonomy" id="119206"/>
    <lineage>
        <taxon>Bacteria</taxon>
        <taxon>Bacillati</taxon>
        <taxon>Bacillota</taxon>
        <taxon>Bacilli</taxon>
        <taxon>Lactobacillales</taxon>
        <taxon>Aerococcaceae</taxon>
        <taxon>Aerococcus</taxon>
    </lineage>
</organism>
<dbReference type="OrthoDB" id="508128at2"/>
<sequence>MQIIEQFVQGKAGPRLCEDIIYTSDAFIAVIDGESAKASIQFDGQNPGKVAGQIIRQVLADLPPKASSDHFIREVNLSIRDYYAAKQLDPKLKAVGLQAVAVIYSLQRQEIWLIGDCQALVNGQHYQKPRPADQVLSDMRRLIAYTEMRIDKQDPASYFAQEDSARLQILPWLVRMTTFANQSDSPYGYAVLNGNPIPRDLIQIIPVTSDSPSEIVLASNGYPELAPTLEASEAKLQELLVADPYLIDHWPATRGQAHFASFDDRAYVRFRI</sequence>
<dbReference type="RefSeq" id="WP_070430918.1">
    <property type="nucleotide sequence ID" value="NZ_VYWO01000001.1"/>
</dbReference>